<dbReference type="PANTHER" id="PTHR44267">
    <property type="entry name" value="WD REPEAT-CONTAINING PROTEIN 43"/>
    <property type="match status" value="1"/>
</dbReference>
<feature type="domain" description="DUF6589" evidence="4">
    <location>
        <begin position="26"/>
        <end position="433"/>
    </location>
</feature>
<dbReference type="GO" id="GO:0005730">
    <property type="term" value="C:nucleolus"/>
    <property type="evidence" value="ECO:0007669"/>
    <property type="project" value="TreeGrafter"/>
</dbReference>
<keyword evidence="2" id="KW-0539">Nucleus</keyword>
<reference evidence="5" key="2">
    <citation type="journal article" date="2019" name="IMA Fungus">
        <title>Genome sequencing and comparison of five Tilletia species to identify candidate genes for the detection of regulated species infecting wheat.</title>
        <authorList>
            <person name="Nguyen H.D.T."/>
            <person name="Sultana T."/>
            <person name="Kesanakurti P."/>
            <person name="Hambleton S."/>
        </authorList>
    </citation>
    <scope>NUCLEOTIDE SEQUENCE</scope>
    <source>
        <strain evidence="5">DAOMC 236426</strain>
    </source>
</reference>
<dbReference type="InterPro" id="IPR052414">
    <property type="entry name" value="U3_snoRNA-assoc_WDR"/>
</dbReference>
<evidence type="ECO:0000256" key="2">
    <source>
        <dbReference type="ARBA" id="ARBA00023242"/>
    </source>
</evidence>
<comment type="caution">
    <text evidence="5">The sequence shown here is derived from an EMBL/GenBank/DDBJ whole genome shotgun (WGS) entry which is preliminary data.</text>
</comment>
<feature type="compositionally biased region" description="Basic residues" evidence="3">
    <location>
        <begin position="590"/>
        <end position="599"/>
    </location>
</feature>
<name>A0A8X7MKU2_9BASI</name>
<sequence length="723" mass="79806">MQRNPRDQLRTKAAPAGFNPASLLPGVADEKQMLEVIISHAVRSWVDSHPRSGIQQSDIAPPPQVFPFLPRRTQTLGLPILSLDEGSVAGNIAVIKAYCKFLGIDTEAISEERMLIIVADAFTILHLRSGQARRLYDRSKTPALDKMQGIQLWSALFHLQYTFQKYFLDAHSGTVANQSQISARVLCDKVGMKNLCSGNTDFHEADAFIKILFAALVDAILTPALGEQVSMDADGGGDTNADDPEQPFVDIPVDTVVSKARALLKNLLHGDAESVALRHGDEDKADLFFLQGRKMLRDAAIYLELKDSVKKGDPGRLLVAAKFTVPRFAATGHHRYVSEVLEMLHQVRHELPPALATTIMSASLVNHSGRSDTWLPADLDIEHQVNELKNVFKVTASSDAVRNGHIGQIINILREQRLRWYHAVGISSRNSKHSERSTHRSIQLLSRHVIEQAVFQWTSGRRCQAYELNRGDDVQRRKKMNERSPKQAKGLATDFHVYGFARLVGGGGQAGMLSDWMSRRGRDMGKETEATSTNDATMAAQPDELEEADNLEDLLDDSYFPEVDVDALMGGFVMLEDEENMTTTAKPRRIQNGHHHHHDHDHEDDLPNGVTKTNAQPNQAEHADGDEITPFPLPAAVSGNPPASSPALSHALTQALHSADKALLSSILAHYDPLLIHSTVQRLTGAQALSLLEQLVARLVGPRKMGRRRCGGERRARQGKLDG</sequence>
<feature type="region of interest" description="Disordered" evidence="3">
    <location>
        <begin position="522"/>
        <end position="543"/>
    </location>
</feature>
<keyword evidence="6" id="KW-1185">Reference proteome</keyword>
<reference evidence="5" key="1">
    <citation type="submission" date="2016-04" db="EMBL/GenBank/DDBJ databases">
        <authorList>
            <person name="Nguyen H.D."/>
            <person name="Samba Siva P."/>
            <person name="Cullis J."/>
            <person name="Levesque C.A."/>
            <person name="Hambleton S."/>
        </authorList>
    </citation>
    <scope>NUCLEOTIDE SEQUENCE</scope>
    <source>
        <strain evidence="5">DAOMC 236426</strain>
    </source>
</reference>
<evidence type="ECO:0000313" key="5">
    <source>
        <dbReference type="EMBL" id="KAE8239628.1"/>
    </source>
</evidence>
<comment type="subcellular location">
    <subcellularLocation>
        <location evidence="1">Nucleus</location>
    </subcellularLocation>
</comment>
<dbReference type="Pfam" id="PF20231">
    <property type="entry name" value="DUF6589"/>
    <property type="match status" value="1"/>
</dbReference>
<evidence type="ECO:0000256" key="1">
    <source>
        <dbReference type="ARBA" id="ARBA00004123"/>
    </source>
</evidence>
<evidence type="ECO:0000259" key="4">
    <source>
        <dbReference type="Pfam" id="PF20231"/>
    </source>
</evidence>
<dbReference type="EMBL" id="LWDE02001664">
    <property type="protein sequence ID" value="KAE8239628.1"/>
    <property type="molecule type" value="Genomic_DNA"/>
</dbReference>
<evidence type="ECO:0000256" key="3">
    <source>
        <dbReference type="SAM" id="MobiDB-lite"/>
    </source>
</evidence>
<protein>
    <recommendedName>
        <fullName evidence="4">DUF6589 domain-containing protein</fullName>
    </recommendedName>
</protein>
<organism evidence="5 6">
    <name type="scientific">Tilletia controversa</name>
    <name type="common">dwarf bunt fungus</name>
    <dbReference type="NCBI Taxonomy" id="13291"/>
    <lineage>
        <taxon>Eukaryota</taxon>
        <taxon>Fungi</taxon>
        <taxon>Dikarya</taxon>
        <taxon>Basidiomycota</taxon>
        <taxon>Ustilaginomycotina</taxon>
        <taxon>Exobasidiomycetes</taxon>
        <taxon>Tilletiales</taxon>
        <taxon>Tilletiaceae</taxon>
        <taxon>Tilletia</taxon>
    </lineage>
</organism>
<feature type="compositionally biased region" description="Polar residues" evidence="3">
    <location>
        <begin position="610"/>
        <end position="619"/>
    </location>
</feature>
<dbReference type="InterPro" id="IPR046496">
    <property type="entry name" value="DUF6589"/>
</dbReference>
<dbReference type="GO" id="GO:0000462">
    <property type="term" value="P:maturation of SSU-rRNA from tricistronic rRNA transcript (SSU-rRNA, 5.8S rRNA, LSU-rRNA)"/>
    <property type="evidence" value="ECO:0007669"/>
    <property type="project" value="TreeGrafter"/>
</dbReference>
<evidence type="ECO:0000313" key="6">
    <source>
        <dbReference type="Proteomes" id="UP000077684"/>
    </source>
</evidence>
<accession>A0A8X7MKU2</accession>
<proteinExistence type="predicted"/>
<gene>
    <name evidence="5" type="ORF">A4X06_0g8161</name>
</gene>
<dbReference type="AlphaFoldDB" id="A0A8X7MKU2"/>
<dbReference type="PANTHER" id="PTHR44267:SF1">
    <property type="entry name" value="WD REPEAT-CONTAINING PROTEIN 43"/>
    <property type="match status" value="1"/>
</dbReference>
<feature type="region of interest" description="Disordered" evidence="3">
    <location>
        <begin position="590"/>
        <end position="626"/>
    </location>
</feature>
<dbReference type="Proteomes" id="UP000077684">
    <property type="component" value="Unassembled WGS sequence"/>
</dbReference>